<keyword evidence="2" id="KW-1185">Reference proteome</keyword>
<organism evidence="1 2">
    <name type="scientific">Acidiferrimicrobium australe</name>
    <dbReference type="NCBI Taxonomy" id="2664430"/>
    <lineage>
        <taxon>Bacteria</taxon>
        <taxon>Bacillati</taxon>
        <taxon>Actinomycetota</taxon>
        <taxon>Acidimicrobiia</taxon>
        <taxon>Acidimicrobiales</taxon>
        <taxon>Acidimicrobiaceae</taxon>
        <taxon>Acidiferrimicrobium</taxon>
    </lineage>
</organism>
<name>A0ABW9QTG4_9ACTN</name>
<evidence type="ECO:0000313" key="1">
    <source>
        <dbReference type="EMBL" id="MST32724.1"/>
    </source>
</evidence>
<accession>A0ABW9QTG4</accession>
<proteinExistence type="predicted"/>
<dbReference type="EMBL" id="WJHE01000369">
    <property type="protein sequence ID" value="MST32724.1"/>
    <property type="molecule type" value="Genomic_DNA"/>
</dbReference>
<feature type="non-terminal residue" evidence="1">
    <location>
        <position position="50"/>
    </location>
</feature>
<gene>
    <name evidence="1" type="ORF">GHK86_08315</name>
</gene>
<sequence length="50" mass="5072">MLLVVGRGGRGGDPRSVGGRCRDRCCARAGQGAIIGVGAIAYPAEWQAAD</sequence>
<dbReference type="Proteomes" id="UP000437736">
    <property type="component" value="Unassembled WGS sequence"/>
</dbReference>
<comment type="caution">
    <text evidence="1">The sequence shown here is derived from an EMBL/GenBank/DDBJ whole genome shotgun (WGS) entry which is preliminary data.</text>
</comment>
<protein>
    <submittedName>
        <fullName evidence="1">Uncharacterized protein</fullName>
    </submittedName>
</protein>
<reference evidence="1 2" key="1">
    <citation type="submission" date="2019-11" db="EMBL/GenBank/DDBJ databases">
        <title>Acidiferrimicrobium australis gen. nov., sp. nov., an acidophilic and obligately heterotrophic, member of the Actinobacteria that catalyses dissimilatory oxido- reduction of iron isolated from metal-rich acidic water in Chile.</title>
        <authorList>
            <person name="Gonzalez D."/>
            <person name="Huber K."/>
            <person name="Hedrich S."/>
            <person name="Rojas-Villalobos C."/>
            <person name="Quatrini R."/>
            <person name="Dinamarca M.A."/>
            <person name="Schwarz A."/>
            <person name="Canales C."/>
            <person name="Nancucheo I."/>
        </authorList>
    </citation>
    <scope>NUCLEOTIDE SEQUENCE [LARGE SCALE GENOMIC DNA]</scope>
    <source>
        <strain evidence="1 2">USS-CCA1</strain>
    </source>
</reference>
<evidence type="ECO:0000313" key="2">
    <source>
        <dbReference type="Proteomes" id="UP000437736"/>
    </source>
</evidence>